<evidence type="ECO:0000259" key="6">
    <source>
        <dbReference type="PROSITE" id="PS51340"/>
    </source>
</evidence>
<comment type="cofactor">
    <cofactor evidence="4">
        <name>pyridoxal 5'-phosphate</name>
        <dbReference type="ChEBI" id="CHEBI:597326"/>
    </cofactor>
</comment>
<dbReference type="SUPFAM" id="SSF53383">
    <property type="entry name" value="PLP-dependent transferases"/>
    <property type="match status" value="1"/>
</dbReference>
<feature type="modified residue" description="N6-(pyridoxal phosphate)lysine" evidence="4">
    <location>
        <position position="262"/>
    </location>
</feature>
<evidence type="ECO:0000256" key="1">
    <source>
        <dbReference type="ARBA" id="ARBA00022679"/>
    </source>
</evidence>
<feature type="region of interest" description="Disordered" evidence="5">
    <location>
        <begin position="678"/>
        <end position="702"/>
    </location>
</feature>
<dbReference type="SUPFAM" id="SSF141673">
    <property type="entry name" value="MOSC N-terminal domain-like"/>
    <property type="match status" value="1"/>
</dbReference>
<dbReference type="OrthoDB" id="10264306at2759"/>
<keyword evidence="2 4" id="KW-0663">Pyridoxal phosphate</keyword>
<keyword evidence="1 4" id="KW-0808">Transferase</keyword>
<dbReference type="Proteomes" id="UP000189580">
    <property type="component" value="Chromosome c"/>
</dbReference>
<dbReference type="InterPro" id="IPR000192">
    <property type="entry name" value="Aminotrans_V_dom"/>
</dbReference>
<dbReference type="PROSITE" id="PS51340">
    <property type="entry name" value="MOSC"/>
    <property type="match status" value="1"/>
</dbReference>
<feature type="active site" evidence="4">
    <location>
        <position position="426"/>
    </location>
</feature>
<dbReference type="Gene3D" id="3.40.640.10">
    <property type="entry name" value="Type I PLP-dependent aspartate aminotransferase-like (Major domain)"/>
    <property type="match status" value="1"/>
</dbReference>
<keyword evidence="3 4" id="KW-0501">Molybdenum cofactor biosynthesis</keyword>
<dbReference type="GO" id="GO:0030151">
    <property type="term" value="F:molybdenum ion binding"/>
    <property type="evidence" value="ECO:0007669"/>
    <property type="project" value="UniProtKB-UniRule"/>
</dbReference>
<evidence type="ECO:0000256" key="3">
    <source>
        <dbReference type="ARBA" id="ARBA00023150"/>
    </source>
</evidence>
<gene>
    <name evidence="7" type="ORF">AWJ20_3753</name>
</gene>
<dbReference type="EMBL" id="CP014500">
    <property type="protein sequence ID" value="ANB10959.1"/>
    <property type="molecule type" value="Genomic_DNA"/>
</dbReference>
<dbReference type="EC" id="2.8.1.9" evidence="4"/>
<dbReference type="Pfam" id="PF00266">
    <property type="entry name" value="Aminotran_5"/>
    <property type="match status" value="2"/>
</dbReference>
<dbReference type="InterPro" id="IPR005302">
    <property type="entry name" value="MoCF_Sase_C"/>
</dbReference>
<dbReference type="KEGG" id="slb:AWJ20_3753"/>
<dbReference type="Pfam" id="PF03476">
    <property type="entry name" value="MOSC_N"/>
    <property type="match status" value="1"/>
</dbReference>
<dbReference type="HAMAP" id="MF_03050">
    <property type="entry name" value="MOCOS"/>
    <property type="match status" value="1"/>
</dbReference>
<evidence type="ECO:0000256" key="2">
    <source>
        <dbReference type="ARBA" id="ARBA00022898"/>
    </source>
</evidence>
<sequence>MPEAAEVLDGYGYDGKIDEIRKLYYGQLDKNGNDSTVYLDHAGTTLYPTSIVDKFSATLVKNIYGNPHSKSPSSQNTERWIERARGQFLGLFGADVRQYSVVFTANSTAAVKLIGEGLSTLPNSKYTYLKDSHTSLVGLRNLASSFEVTGDIEQYLLSLERQLEKENSTHSNSDLEVDDFNGNGHKSTSGNSELLSWPAQSNFSGKRYPCEEWLNRVRFINRNNSSSDHRLYTLLDAAAISSSKPIDLLKLNPDFVIISCYKIFGFPDLGALIVKNEVLPQFFANRKYFGGGTLDSLASETDFVARKSLTGSQALEDGTLPFHSIIGLSIAIDEYKRIYGSFDNISLHTSSLAGYLHRQLERLKYSNGQPLVHIYGPNTEEYKIGEHQGPIVAFNLKFPSGEWIGYSDLETIASSQNINLRTGTLCNSGSASTWMNISDSEIISNYSSGHVCGDTNDIMNGKPTGAVRVSLGACSSIGDVDALINCLTDFYLKPFNQELAKAPLTSAKSLTTTARITALSIYPIKSCAAYNISTPWVVGANGLKWDREFCLVNMSSYSVLSLKKYPKMVHILPKIDGDRLLIRYNDNEISVPLRLLPSNSNSETTLKVCGNNIFAQIYTDATVVKFFTSALGIDCTLARIHNDPQPATNTEITREQPGTMVNSSPILLISQSSVNKLSSNTLNSSSSDDDQRSRHQPVDRQIFRANITISGPTPYSEDEWTAIQTDTVNFKVCIKSGIPTPDSSEARGATGSGAEPQPPEATTTRPILTGQLLGKCQRCNMVCVDASTGQRNQAPFKALHRTRKENVSYSRKKGRKRHC</sequence>
<dbReference type="GO" id="GO:0006777">
    <property type="term" value="P:Mo-molybdopterin cofactor biosynthetic process"/>
    <property type="evidence" value="ECO:0007669"/>
    <property type="project" value="UniProtKB-UniRule"/>
</dbReference>
<protein>
    <recommendedName>
        <fullName evidence="4">Molybdenum cofactor sulfurase</fullName>
        <shortName evidence="4">MCS</shortName>
        <shortName evidence="4">MOS</shortName>
        <shortName evidence="4">MoCo sulfurase</shortName>
        <ecNumber evidence="4">2.8.1.9</ecNumber>
    </recommendedName>
    <alternativeName>
        <fullName evidence="4">Molybdenum cofactor sulfurtransferase</fullName>
    </alternativeName>
</protein>
<dbReference type="Pfam" id="PF03473">
    <property type="entry name" value="MOSC"/>
    <property type="match status" value="1"/>
</dbReference>
<feature type="region of interest" description="Disordered" evidence="5">
    <location>
        <begin position="739"/>
        <end position="765"/>
    </location>
</feature>
<evidence type="ECO:0000256" key="4">
    <source>
        <dbReference type="HAMAP-Rule" id="MF_03050"/>
    </source>
</evidence>
<dbReference type="PANTHER" id="PTHR14237:SF80">
    <property type="entry name" value="MOLYBDENUM COFACTOR SULFURASE"/>
    <property type="match status" value="1"/>
</dbReference>
<proteinExistence type="inferred from homology"/>
<feature type="region of interest" description="Disordered" evidence="5">
    <location>
        <begin position="799"/>
        <end position="819"/>
    </location>
</feature>
<dbReference type="GO" id="GO:0016829">
    <property type="term" value="F:lyase activity"/>
    <property type="evidence" value="ECO:0007669"/>
    <property type="project" value="UniProtKB-UniRule"/>
</dbReference>
<dbReference type="PANTHER" id="PTHR14237">
    <property type="entry name" value="MOLYBDOPTERIN COFACTOR SULFURASE MOSC"/>
    <property type="match status" value="1"/>
</dbReference>
<dbReference type="InterPro" id="IPR015424">
    <property type="entry name" value="PyrdxlP-dep_Trfase"/>
</dbReference>
<dbReference type="GO" id="GO:0008265">
    <property type="term" value="F:molybdenum cofactor sulfurtransferase activity"/>
    <property type="evidence" value="ECO:0007669"/>
    <property type="project" value="UniProtKB-UniRule"/>
</dbReference>
<dbReference type="InterPro" id="IPR028886">
    <property type="entry name" value="MoCo_sulfurase"/>
</dbReference>
<feature type="compositionally biased region" description="Basic residues" evidence="5">
    <location>
        <begin position="810"/>
        <end position="819"/>
    </location>
</feature>
<dbReference type="RefSeq" id="XP_018733436.1">
    <property type="nucleotide sequence ID" value="XM_018880780.1"/>
</dbReference>
<keyword evidence="8" id="KW-1185">Reference proteome</keyword>
<dbReference type="Gene3D" id="3.90.1150.10">
    <property type="entry name" value="Aspartate Aminotransferase, domain 1"/>
    <property type="match status" value="1"/>
</dbReference>
<dbReference type="GO" id="GO:0030170">
    <property type="term" value="F:pyridoxal phosphate binding"/>
    <property type="evidence" value="ECO:0007669"/>
    <property type="project" value="UniProtKB-UniRule"/>
</dbReference>
<evidence type="ECO:0000313" key="8">
    <source>
        <dbReference type="Proteomes" id="UP000189580"/>
    </source>
</evidence>
<dbReference type="InterPro" id="IPR015421">
    <property type="entry name" value="PyrdxlP-dep_Trfase_major"/>
</dbReference>
<evidence type="ECO:0000256" key="5">
    <source>
        <dbReference type="SAM" id="MobiDB-lite"/>
    </source>
</evidence>
<dbReference type="GeneID" id="30035809"/>
<accession>A0A167BXT4</accession>
<comment type="similarity">
    <text evidence="4">Belongs to the class-V pyridoxal-phosphate-dependent aminotransferase family. MOCOS subfamily.</text>
</comment>
<evidence type="ECO:0000313" key="7">
    <source>
        <dbReference type="EMBL" id="ANB10959.1"/>
    </source>
</evidence>
<feature type="domain" description="MOSC" evidence="6">
    <location>
        <begin position="625"/>
        <end position="819"/>
    </location>
</feature>
<dbReference type="InterPro" id="IPR015422">
    <property type="entry name" value="PyrdxlP-dep_Trfase_small"/>
</dbReference>
<comment type="function">
    <text evidence="4">Sulfurates the molybdenum cofactor. Sulfation of molybdenum is essential for xanthine dehydrogenase (XDH) and aldehyde oxidase (ADO) enzymes in which molybdenum cofactor is liganded by 1 oxygen and 1 sulfur atom in active form.</text>
</comment>
<feature type="compositionally biased region" description="Basic and acidic residues" evidence="5">
    <location>
        <begin position="689"/>
        <end position="702"/>
    </location>
</feature>
<dbReference type="InterPro" id="IPR005303">
    <property type="entry name" value="MOCOS_middle"/>
</dbReference>
<reference evidence="7 8" key="1">
    <citation type="submission" date="2016-02" db="EMBL/GenBank/DDBJ databases">
        <title>Complete genome sequence and transcriptome regulation of the pentose utilising yeast Sugiyamaella lignohabitans.</title>
        <authorList>
            <person name="Bellasio M."/>
            <person name="Peymann A."/>
            <person name="Valli M."/>
            <person name="Sipitzky M."/>
            <person name="Graf A."/>
            <person name="Sauer M."/>
            <person name="Marx H."/>
            <person name="Mattanovich D."/>
        </authorList>
    </citation>
    <scope>NUCLEOTIDE SEQUENCE [LARGE SCALE GENOMIC DNA]</scope>
    <source>
        <strain evidence="7 8">CBS 10342</strain>
    </source>
</reference>
<name>A0A167BXT4_9ASCO</name>
<comment type="catalytic activity">
    <reaction evidence="4">
        <text>Mo-molybdopterin + L-cysteine + AH2 = thio-Mo-molybdopterin + L-alanine + A + H2O</text>
        <dbReference type="Rhea" id="RHEA:42636"/>
        <dbReference type="ChEBI" id="CHEBI:13193"/>
        <dbReference type="ChEBI" id="CHEBI:15377"/>
        <dbReference type="ChEBI" id="CHEBI:17499"/>
        <dbReference type="ChEBI" id="CHEBI:35235"/>
        <dbReference type="ChEBI" id="CHEBI:57972"/>
        <dbReference type="ChEBI" id="CHEBI:71302"/>
        <dbReference type="ChEBI" id="CHEBI:82685"/>
        <dbReference type="EC" id="2.8.1.9"/>
    </reaction>
</comment>
<organism evidence="7 8">
    <name type="scientific">Sugiyamaella lignohabitans</name>
    <dbReference type="NCBI Taxonomy" id="796027"/>
    <lineage>
        <taxon>Eukaryota</taxon>
        <taxon>Fungi</taxon>
        <taxon>Dikarya</taxon>
        <taxon>Ascomycota</taxon>
        <taxon>Saccharomycotina</taxon>
        <taxon>Dipodascomycetes</taxon>
        <taxon>Dipodascales</taxon>
        <taxon>Trichomonascaceae</taxon>
        <taxon>Sugiyamaella</taxon>
    </lineage>
</organism>
<dbReference type="AlphaFoldDB" id="A0A167BXT4"/>